<dbReference type="PROSITE" id="PS51865">
    <property type="entry name" value="PDZ_GRASP"/>
    <property type="match status" value="1"/>
</dbReference>
<name>A0AAV5R3G6_PICKL</name>
<keyword evidence="4" id="KW-0472">Membrane</keyword>
<keyword evidence="3" id="KW-0333">Golgi apparatus</keyword>
<dbReference type="Proteomes" id="UP001378960">
    <property type="component" value="Unassembled WGS sequence"/>
</dbReference>
<protein>
    <submittedName>
        <fullName evidence="7">Grh1 protein</fullName>
    </submittedName>
</protein>
<feature type="region of interest" description="Disordered" evidence="5">
    <location>
        <begin position="277"/>
        <end position="302"/>
    </location>
</feature>
<evidence type="ECO:0000256" key="3">
    <source>
        <dbReference type="ARBA" id="ARBA00023034"/>
    </source>
</evidence>
<dbReference type="Pfam" id="PF04495">
    <property type="entry name" value="GRASP55_65"/>
    <property type="match status" value="1"/>
</dbReference>
<keyword evidence="2" id="KW-0677">Repeat</keyword>
<feature type="compositionally biased region" description="Pro residues" evidence="5">
    <location>
        <begin position="377"/>
        <end position="387"/>
    </location>
</feature>
<dbReference type="SUPFAM" id="SSF50156">
    <property type="entry name" value="PDZ domain-like"/>
    <property type="match status" value="1"/>
</dbReference>
<organism evidence="7 8">
    <name type="scientific">Pichia kluyveri</name>
    <name type="common">Yeast</name>
    <dbReference type="NCBI Taxonomy" id="36015"/>
    <lineage>
        <taxon>Eukaryota</taxon>
        <taxon>Fungi</taxon>
        <taxon>Dikarya</taxon>
        <taxon>Ascomycota</taxon>
        <taxon>Saccharomycotina</taxon>
        <taxon>Pichiomycetes</taxon>
        <taxon>Pichiales</taxon>
        <taxon>Pichiaceae</taxon>
        <taxon>Pichia</taxon>
    </lineage>
</organism>
<dbReference type="Gene3D" id="2.30.42.10">
    <property type="match status" value="2"/>
</dbReference>
<evidence type="ECO:0000256" key="2">
    <source>
        <dbReference type="ARBA" id="ARBA00022737"/>
    </source>
</evidence>
<evidence type="ECO:0000259" key="6">
    <source>
        <dbReference type="PROSITE" id="PS51865"/>
    </source>
</evidence>
<evidence type="ECO:0000313" key="8">
    <source>
        <dbReference type="Proteomes" id="UP001378960"/>
    </source>
</evidence>
<dbReference type="InterPro" id="IPR007583">
    <property type="entry name" value="GRASP55_65"/>
</dbReference>
<evidence type="ECO:0000256" key="1">
    <source>
        <dbReference type="ARBA" id="ARBA00004394"/>
    </source>
</evidence>
<feature type="domain" description="PDZ GRASP-type" evidence="6">
    <location>
        <begin position="164"/>
        <end position="261"/>
    </location>
</feature>
<feature type="compositionally biased region" description="Polar residues" evidence="5">
    <location>
        <begin position="317"/>
        <end position="336"/>
    </location>
</feature>
<feature type="non-terminal residue" evidence="7">
    <location>
        <position position="387"/>
    </location>
</feature>
<proteinExistence type="predicted"/>
<dbReference type="PANTHER" id="PTHR12893:SF0">
    <property type="entry name" value="GRASP65"/>
    <property type="match status" value="1"/>
</dbReference>
<sequence length="387" mass="41940">MFGFAKKLVSSIESQLSIDISNNSSSNIDESRYGLRILSVKPNSIGSTHGFESWFDFIVALNGMDINAFLEINTVSGNVGYSNMINYIKHEIEVSGNGITLSVFSSKGSIMRDIVITNEEFKNASKIGNSDLEEINLNANSTNDDWNPNLGLSFQLTPLSTGFFTWHVLRVSPGSPAYLAGIMPDEYIIQSQDGLLATGGEDLLGKVLQSQYVKNGDGCQVVLYVYNYDSDCVRPTTVILKSGSSWGGRGILGCDVGYGLLHRIPEVVGKFDSNKSLNQELPQTQGSSTIGQPSLPEIPLSETPNILPMKVAAPSFNTSSEGETIEQASKSVVSNQNRKRGHKTTNVNVNLDDYFTEQTKANVDSDGSRSTPSSANVPPPPSFKKID</sequence>
<dbReference type="InterPro" id="IPR036034">
    <property type="entry name" value="PDZ_sf"/>
</dbReference>
<dbReference type="GO" id="GO:0000139">
    <property type="term" value="C:Golgi membrane"/>
    <property type="evidence" value="ECO:0007669"/>
    <property type="project" value="UniProtKB-SubCell"/>
</dbReference>
<keyword evidence="8" id="KW-1185">Reference proteome</keyword>
<gene>
    <name evidence="7" type="ORF">DAPK24_020920</name>
</gene>
<dbReference type="InterPro" id="IPR024958">
    <property type="entry name" value="GRASP_PDZ"/>
</dbReference>
<feature type="compositionally biased region" description="Polar residues" evidence="5">
    <location>
        <begin position="277"/>
        <end position="292"/>
    </location>
</feature>
<accession>A0AAV5R3G6</accession>
<dbReference type="AlphaFoldDB" id="A0AAV5R3G6"/>
<dbReference type="GO" id="GO:0007030">
    <property type="term" value="P:Golgi organization"/>
    <property type="evidence" value="ECO:0007669"/>
    <property type="project" value="TreeGrafter"/>
</dbReference>
<feature type="region of interest" description="Disordered" evidence="5">
    <location>
        <begin position="317"/>
        <end position="387"/>
    </location>
</feature>
<evidence type="ECO:0000256" key="5">
    <source>
        <dbReference type="SAM" id="MobiDB-lite"/>
    </source>
</evidence>
<comment type="subcellular location">
    <subcellularLocation>
        <location evidence="1">Golgi apparatus membrane</location>
    </subcellularLocation>
</comment>
<evidence type="ECO:0000256" key="4">
    <source>
        <dbReference type="ARBA" id="ARBA00023136"/>
    </source>
</evidence>
<dbReference type="EMBL" id="BTGB01000002">
    <property type="protein sequence ID" value="GMM45517.1"/>
    <property type="molecule type" value="Genomic_DNA"/>
</dbReference>
<reference evidence="7 8" key="1">
    <citation type="journal article" date="2023" name="Elife">
        <title>Identification of key yeast species and microbe-microbe interactions impacting larval growth of Drosophila in the wild.</title>
        <authorList>
            <person name="Mure A."/>
            <person name="Sugiura Y."/>
            <person name="Maeda R."/>
            <person name="Honda K."/>
            <person name="Sakurai N."/>
            <person name="Takahashi Y."/>
            <person name="Watada M."/>
            <person name="Katoh T."/>
            <person name="Gotoh A."/>
            <person name="Gotoh Y."/>
            <person name="Taniguchi I."/>
            <person name="Nakamura K."/>
            <person name="Hayashi T."/>
            <person name="Katayama T."/>
            <person name="Uemura T."/>
            <person name="Hattori Y."/>
        </authorList>
    </citation>
    <scope>NUCLEOTIDE SEQUENCE [LARGE SCALE GENOMIC DNA]</scope>
    <source>
        <strain evidence="7 8">PK-24</strain>
    </source>
</reference>
<evidence type="ECO:0000313" key="7">
    <source>
        <dbReference type="EMBL" id="GMM45517.1"/>
    </source>
</evidence>
<dbReference type="PANTHER" id="PTHR12893">
    <property type="entry name" value="GOLGI REASSEMBLY STACKING PROTEIN GRASP"/>
    <property type="match status" value="1"/>
</dbReference>
<comment type="caution">
    <text evidence="7">The sequence shown here is derived from an EMBL/GenBank/DDBJ whole genome shotgun (WGS) entry which is preliminary data.</text>
</comment>